<proteinExistence type="predicted"/>
<protein>
    <submittedName>
        <fullName evidence="2">Soluble [2Fe-2S] ferredoxin</fullName>
    </submittedName>
</protein>
<feature type="compositionally biased region" description="Basic residues" evidence="1">
    <location>
        <begin position="53"/>
        <end position="67"/>
    </location>
</feature>
<feature type="compositionally biased region" description="Basic and acidic residues" evidence="1">
    <location>
        <begin position="42"/>
        <end position="52"/>
    </location>
</feature>
<feature type="non-terminal residue" evidence="2">
    <location>
        <position position="1"/>
    </location>
</feature>
<feature type="non-terminal residue" evidence="2">
    <location>
        <position position="89"/>
    </location>
</feature>
<gene>
    <name evidence="2" type="ORF">AVDCRST_MAG55-718</name>
</gene>
<name>A0A6J4P3V0_9ACTN</name>
<reference evidence="2" key="1">
    <citation type="submission" date="2020-02" db="EMBL/GenBank/DDBJ databases">
        <authorList>
            <person name="Meier V. D."/>
        </authorList>
    </citation>
    <scope>NUCLEOTIDE SEQUENCE</scope>
    <source>
        <strain evidence="2">AVDCRST_MAG55</strain>
    </source>
</reference>
<evidence type="ECO:0000313" key="2">
    <source>
        <dbReference type="EMBL" id="CAA9401937.1"/>
    </source>
</evidence>
<sequence>GEEAQGYFQEERPHHRDCRRRVHTRSRRGRWPHPPLRLPQRYVHDVHPEVPRRRDRPGHGLCHRRRGAGAGVAPHLHWQSPLRRGARRI</sequence>
<dbReference type="AlphaFoldDB" id="A0A6J4P3V0"/>
<feature type="region of interest" description="Disordered" evidence="1">
    <location>
        <begin position="1"/>
        <end position="74"/>
    </location>
</feature>
<organism evidence="2">
    <name type="scientific">uncultured Rubrobacteraceae bacterium</name>
    <dbReference type="NCBI Taxonomy" id="349277"/>
    <lineage>
        <taxon>Bacteria</taxon>
        <taxon>Bacillati</taxon>
        <taxon>Actinomycetota</taxon>
        <taxon>Rubrobacteria</taxon>
        <taxon>Rubrobacterales</taxon>
        <taxon>Rubrobacteraceae</taxon>
        <taxon>environmental samples</taxon>
    </lineage>
</organism>
<accession>A0A6J4P3V0</accession>
<evidence type="ECO:0000256" key="1">
    <source>
        <dbReference type="SAM" id="MobiDB-lite"/>
    </source>
</evidence>
<feature type="compositionally biased region" description="Basic residues" evidence="1">
    <location>
        <begin position="15"/>
        <end position="31"/>
    </location>
</feature>
<dbReference type="EMBL" id="CADCUZ010000030">
    <property type="protein sequence ID" value="CAA9401937.1"/>
    <property type="molecule type" value="Genomic_DNA"/>
</dbReference>